<dbReference type="EMBL" id="MLYO01000004">
    <property type="protein sequence ID" value="OIK08210.1"/>
    <property type="molecule type" value="Genomic_DNA"/>
</dbReference>
<sequence>MLVDNRIATAFAATTAAAALVTLGTATSAAADTTYPAEYFGTPKAGTGGLILRAEDGAPTNSGISEGTHFEFLGQCVRVNGVDLIEVHQSEPGGWGPSYTGYIRRQFADIPPNLPC</sequence>
<gene>
    <name evidence="2" type="ORF">BIV23_00230</name>
</gene>
<accession>A0A1S2QPX8</accession>
<keyword evidence="1" id="KW-0732">Signal</keyword>
<dbReference type="Proteomes" id="UP000179642">
    <property type="component" value="Unassembled WGS sequence"/>
</dbReference>
<protein>
    <recommendedName>
        <fullName evidence="4">SH3 domain-containing protein</fullName>
    </recommendedName>
</protein>
<name>A0A1S2QPX8_9ACTN</name>
<feature type="signal peptide" evidence="1">
    <location>
        <begin position="1"/>
        <end position="31"/>
    </location>
</feature>
<evidence type="ECO:0008006" key="4">
    <source>
        <dbReference type="Google" id="ProtNLM"/>
    </source>
</evidence>
<proteinExistence type="predicted"/>
<keyword evidence="3" id="KW-1185">Reference proteome</keyword>
<evidence type="ECO:0000313" key="3">
    <source>
        <dbReference type="Proteomes" id="UP000179642"/>
    </source>
</evidence>
<evidence type="ECO:0000313" key="2">
    <source>
        <dbReference type="EMBL" id="OIK08210.1"/>
    </source>
</evidence>
<dbReference type="RefSeq" id="WP_071378622.1">
    <property type="nucleotide sequence ID" value="NZ_MLYO01000004.1"/>
</dbReference>
<comment type="caution">
    <text evidence="2">The sequence shown here is derived from an EMBL/GenBank/DDBJ whole genome shotgun (WGS) entry which is preliminary data.</text>
</comment>
<dbReference type="AlphaFoldDB" id="A0A1S2QPX8"/>
<evidence type="ECO:0000256" key="1">
    <source>
        <dbReference type="SAM" id="SignalP"/>
    </source>
</evidence>
<organism evidence="2 3">
    <name type="scientific">Streptomyces monashensis</name>
    <dbReference type="NCBI Taxonomy" id="1678012"/>
    <lineage>
        <taxon>Bacteria</taxon>
        <taxon>Bacillati</taxon>
        <taxon>Actinomycetota</taxon>
        <taxon>Actinomycetes</taxon>
        <taxon>Kitasatosporales</taxon>
        <taxon>Streptomycetaceae</taxon>
        <taxon>Streptomyces</taxon>
    </lineage>
</organism>
<feature type="chain" id="PRO_5010306146" description="SH3 domain-containing protein" evidence="1">
    <location>
        <begin position="32"/>
        <end position="116"/>
    </location>
</feature>
<reference evidence="2 3" key="1">
    <citation type="submission" date="2016-10" db="EMBL/GenBank/DDBJ databases">
        <title>Genome sequence of Streptomyces sp. MUSC 1.</title>
        <authorList>
            <person name="Lee L.-H."/>
            <person name="Ser H.-L."/>
            <person name="Law J.W.-F."/>
        </authorList>
    </citation>
    <scope>NUCLEOTIDE SEQUENCE [LARGE SCALE GENOMIC DNA]</scope>
    <source>
        <strain evidence="2 3">MUSC 1</strain>
    </source>
</reference>